<dbReference type="EMBL" id="JAFBCF010000001">
    <property type="protein sequence ID" value="MBM7798633.1"/>
    <property type="molecule type" value="Genomic_DNA"/>
</dbReference>
<comment type="caution">
    <text evidence="1">The sequence shown here is derived from an EMBL/GenBank/DDBJ whole genome shotgun (WGS) entry which is preliminary data.</text>
</comment>
<accession>A0ABS2RIZ4</accession>
<evidence type="ECO:0000313" key="2">
    <source>
        <dbReference type="Proteomes" id="UP000704762"/>
    </source>
</evidence>
<evidence type="ECO:0000313" key="1">
    <source>
        <dbReference type="EMBL" id="MBM7798633.1"/>
    </source>
</evidence>
<dbReference type="Proteomes" id="UP000704762">
    <property type="component" value="Unassembled WGS sequence"/>
</dbReference>
<proteinExistence type="predicted"/>
<gene>
    <name evidence="1" type="ORF">JOE57_001554</name>
</gene>
<protein>
    <submittedName>
        <fullName evidence="1">Uncharacterized protein</fullName>
    </submittedName>
</protein>
<name>A0ABS2RIZ4_9ACTN</name>
<sequence>MIDARSRLRFEDAGRISGRVEDGDGMNLHAQGATRTVTELG</sequence>
<organism evidence="1 2">
    <name type="scientific">Microlunatus panaciterrae</name>
    <dbReference type="NCBI Taxonomy" id="400768"/>
    <lineage>
        <taxon>Bacteria</taxon>
        <taxon>Bacillati</taxon>
        <taxon>Actinomycetota</taxon>
        <taxon>Actinomycetes</taxon>
        <taxon>Propionibacteriales</taxon>
        <taxon>Propionibacteriaceae</taxon>
        <taxon>Microlunatus</taxon>
    </lineage>
</organism>
<reference evidence="1 2" key="1">
    <citation type="submission" date="2021-01" db="EMBL/GenBank/DDBJ databases">
        <title>Sequencing the genomes of 1000 actinobacteria strains.</title>
        <authorList>
            <person name="Klenk H.-P."/>
        </authorList>
    </citation>
    <scope>NUCLEOTIDE SEQUENCE [LARGE SCALE GENOMIC DNA]</scope>
    <source>
        <strain evidence="1 2">DSM 18662</strain>
    </source>
</reference>
<keyword evidence="2" id="KW-1185">Reference proteome</keyword>